<dbReference type="AlphaFoldDB" id="H2Z274"/>
<reference evidence="3" key="1">
    <citation type="submission" date="2003-08" db="EMBL/GenBank/DDBJ databases">
        <authorList>
            <person name="Birren B."/>
            <person name="Nusbaum C."/>
            <person name="Abebe A."/>
            <person name="Abouelleil A."/>
            <person name="Adekoya E."/>
            <person name="Ait-zahra M."/>
            <person name="Allen N."/>
            <person name="Allen T."/>
            <person name="An P."/>
            <person name="Anderson M."/>
            <person name="Anderson S."/>
            <person name="Arachchi H."/>
            <person name="Armbruster J."/>
            <person name="Bachantsang P."/>
            <person name="Baldwin J."/>
            <person name="Barry A."/>
            <person name="Bayul T."/>
            <person name="Blitshsteyn B."/>
            <person name="Bloom T."/>
            <person name="Blye J."/>
            <person name="Boguslavskiy L."/>
            <person name="Borowsky M."/>
            <person name="Boukhgalter B."/>
            <person name="Brunache A."/>
            <person name="Butler J."/>
            <person name="Calixte N."/>
            <person name="Calvo S."/>
            <person name="Camarata J."/>
            <person name="Campo K."/>
            <person name="Chang J."/>
            <person name="Cheshatsang Y."/>
            <person name="Citroen M."/>
            <person name="Collymore A."/>
            <person name="Considine T."/>
            <person name="Cook A."/>
            <person name="Cooke P."/>
            <person name="Corum B."/>
            <person name="Cuomo C."/>
            <person name="David R."/>
            <person name="Dawoe T."/>
            <person name="Degray S."/>
            <person name="Dodge S."/>
            <person name="Dooley K."/>
            <person name="Dorje P."/>
            <person name="Dorjee K."/>
            <person name="Dorris L."/>
            <person name="Duffey N."/>
            <person name="Dupes A."/>
            <person name="Elkins T."/>
            <person name="Engels R."/>
            <person name="Erickson J."/>
            <person name="Farina A."/>
            <person name="Faro S."/>
            <person name="Ferreira P."/>
            <person name="Fischer H."/>
            <person name="Fitzgerald M."/>
            <person name="Foley K."/>
            <person name="Gage D."/>
            <person name="Galagan J."/>
            <person name="Gearin G."/>
            <person name="Gnerre S."/>
            <person name="Gnirke A."/>
            <person name="Goyette A."/>
            <person name="Graham J."/>
            <person name="Grandbois E."/>
            <person name="Gyaltsen K."/>
            <person name="Hafez N."/>
            <person name="Hagopian D."/>
            <person name="Hagos B."/>
            <person name="Hall J."/>
            <person name="Hatcher B."/>
            <person name="Heller A."/>
            <person name="Higgins H."/>
            <person name="Honan T."/>
            <person name="Horn A."/>
            <person name="Houde N."/>
            <person name="Hughes L."/>
            <person name="Hulme W."/>
            <person name="Husby E."/>
            <person name="Iliev I."/>
            <person name="Jaffe D."/>
            <person name="Jones C."/>
            <person name="Kamal M."/>
            <person name="Kamat A."/>
            <person name="Kamvysselis M."/>
            <person name="Karlsson E."/>
            <person name="Kells C."/>
            <person name="Kieu A."/>
            <person name="Kisner P."/>
            <person name="Kodira C."/>
            <person name="Kulbokas E."/>
            <person name="Labutti K."/>
            <person name="Lama D."/>
            <person name="Landers T."/>
            <person name="Leger J."/>
            <person name="Levine S."/>
            <person name="Lewis D."/>
            <person name="Lewis T."/>
            <person name="Lindblad-toh K."/>
            <person name="Liu X."/>
            <person name="Lokyitsang T."/>
            <person name="Lokyitsang Y."/>
            <person name="Lucien O."/>
            <person name="Lui A."/>
            <person name="Ma L.J."/>
            <person name="Mabbitt R."/>
            <person name="Macdonald J."/>
            <person name="Maclean C."/>
            <person name="Major J."/>
            <person name="Manning J."/>
            <person name="Marabella R."/>
            <person name="Maru K."/>
            <person name="Matthews C."/>
            <person name="Mauceli E."/>
            <person name="Mccarthy M."/>
            <person name="Mcdonough S."/>
            <person name="Mcghee T."/>
            <person name="Meldrim J."/>
            <person name="Meneus L."/>
            <person name="Mesirov J."/>
            <person name="Mihalev A."/>
            <person name="Mihova T."/>
            <person name="Mikkelsen T."/>
            <person name="Mlenga V."/>
            <person name="Moru K."/>
            <person name="Mozes J."/>
            <person name="Mulrain L."/>
            <person name="Munson G."/>
            <person name="Naylor J."/>
            <person name="Newes C."/>
            <person name="Nguyen C."/>
            <person name="Nguyen N."/>
            <person name="Nguyen T."/>
            <person name="Nicol R."/>
            <person name="Nielsen C."/>
            <person name="Nizzari M."/>
            <person name="Norbu C."/>
            <person name="Norbu N."/>
            <person name="O'donnell P."/>
            <person name="Okoawo O."/>
            <person name="O'leary S."/>
            <person name="Omotosho B."/>
            <person name="O'neill K."/>
            <person name="Osman S."/>
            <person name="Parker S."/>
            <person name="Perrin D."/>
            <person name="Phunkhang P."/>
            <person name="Piqani B."/>
            <person name="Purcell S."/>
            <person name="Rachupka T."/>
            <person name="Ramasamy U."/>
            <person name="Rameau R."/>
            <person name="Ray V."/>
            <person name="Raymond C."/>
            <person name="Retta R."/>
            <person name="Richardson S."/>
            <person name="Rise C."/>
            <person name="Rodriguez J."/>
            <person name="Rogers J."/>
            <person name="Rogov P."/>
            <person name="Rutman M."/>
            <person name="Schupbach R."/>
            <person name="Seaman C."/>
            <person name="Settipalli S."/>
            <person name="Sharpe T."/>
            <person name="Sheridan J."/>
            <person name="Sherpa N."/>
            <person name="Shi J."/>
            <person name="Smirnov S."/>
            <person name="Smith C."/>
            <person name="Sougnez C."/>
            <person name="Spencer B."/>
            <person name="Stalker J."/>
            <person name="Stange-thomann N."/>
            <person name="Stavropoulos S."/>
            <person name="Stetson K."/>
            <person name="Stone C."/>
            <person name="Stone S."/>
            <person name="Stubbs M."/>
            <person name="Talamas J."/>
            <person name="Tchuinga P."/>
            <person name="Tenzing P."/>
            <person name="Tesfaye S."/>
            <person name="Theodore J."/>
            <person name="Thoulutsang Y."/>
            <person name="Topham K."/>
            <person name="Towey S."/>
            <person name="Tsamla T."/>
            <person name="Tsomo N."/>
            <person name="Vallee D."/>
            <person name="Vassiliev H."/>
            <person name="Venkataraman V."/>
            <person name="Vinson J."/>
            <person name="Vo A."/>
            <person name="Wade C."/>
            <person name="Wang S."/>
            <person name="Wangchuk T."/>
            <person name="Wangdi T."/>
            <person name="Whittaker C."/>
            <person name="Wilkinson J."/>
            <person name="Wu Y."/>
            <person name="Wyman D."/>
            <person name="Yadav S."/>
            <person name="Yang S."/>
            <person name="Yang X."/>
            <person name="Yeager S."/>
            <person name="Yee E."/>
            <person name="Young G."/>
            <person name="Zainoun J."/>
            <person name="Zembeck L."/>
            <person name="Zimmer A."/>
            <person name="Zody M."/>
            <person name="Lander E."/>
        </authorList>
    </citation>
    <scope>NUCLEOTIDE SEQUENCE [LARGE SCALE GENOMIC DNA]</scope>
</reference>
<dbReference type="Proteomes" id="UP000007875">
    <property type="component" value="Unassembled WGS sequence"/>
</dbReference>
<keyword evidence="3" id="KW-1185">Reference proteome</keyword>
<feature type="region of interest" description="Disordered" evidence="1">
    <location>
        <begin position="238"/>
        <end position="267"/>
    </location>
</feature>
<protein>
    <submittedName>
        <fullName evidence="2">Uncharacterized protein</fullName>
    </submittedName>
</protein>
<dbReference type="HOGENOM" id="CLU_568525_0_0_1"/>
<accession>H2Z274</accession>
<evidence type="ECO:0000313" key="2">
    <source>
        <dbReference type="Ensembl" id="ENSCSAVP00000011686.1"/>
    </source>
</evidence>
<organism evidence="2 3">
    <name type="scientific">Ciona savignyi</name>
    <name type="common">Pacific transparent sea squirt</name>
    <dbReference type="NCBI Taxonomy" id="51511"/>
    <lineage>
        <taxon>Eukaryota</taxon>
        <taxon>Metazoa</taxon>
        <taxon>Chordata</taxon>
        <taxon>Tunicata</taxon>
        <taxon>Ascidiacea</taxon>
        <taxon>Phlebobranchia</taxon>
        <taxon>Cionidae</taxon>
        <taxon>Ciona</taxon>
    </lineage>
</organism>
<reference evidence="2" key="2">
    <citation type="submission" date="2025-08" db="UniProtKB">
        <authorList>
            <consortium name="Ensembl"/>
        </authorList>
    </citation>
    <scope>IDENTIFICATION</scope>
</reference>
<name>H2Z274_CIOSA</name>
<proteinExistence type="predicted"/>
<dbReference type="Ensembl" id="ENSCSAVT00000011822.1">
    <property type="protein sequence ID" value="ENSCSAVP00000011686.1"/>
    <property type="gene ID" value="ENSCSAVG00000006844.1"/>
</dbReference>
<evidence type="ECO:0000313" key="3">
    <source>
        <dbReference type="Proteomes" id="UP000007875"/>
    </source>
</evidence>
<dbReference type="GeneTree" id="ENSGT00530000067809"/>
<sequence length="480" mass="54702">MPTFSTPSKSKCRLPRPSSNNLKQLFKSVCKHKTKDCENVDDDKFKAISTSPYVTRRQKKKKVRRTDPPEVIIPAPVCTSIESKNSDMILWSNPLSNEITDLQWKKNKREIVTCERTSLLSISSGKSSKIDSCTPVSGSHSSFGRRISNLEPTTVMWTPFEESSRVWLSPEDGVNNEQTKARRAILIDSDNDWKNSRTPTLSATCDASLLDDTSQRALLDNSVMEKASICSLASSESSSSKNFEQSGKRRCRKKQTPPSPSSSGGIPWVENRSFFLRVTESRRKRHQVAWQSTKTKTYERCSLKKDRTESKISSEVEQLNRIIKIQKSEIDSLRYELINSKKSLVNIDDGYWCKVPEDSQRFVTSSENHSGADEISSTRNIESPEHLPAAWWRYEVKNAATQTTDFGEICEVAQNRLSNSVNFKKIFKSAVLLFTPQYLLLHSVFDININSMDHLVLLRYNSLTIGKLYNFWNKLITKNI</sequence>
<dbReference type="InParanoid" id="H2Z274"/>
<evidence type="ECO:0000256" key="1">
    <source>
        <dbReference type="SAM" id="MobiDB-lite"/>
    </source>
</evidence>
<reference evidence="2" key="3">
    <citation type="submission" date="2025-09" db="UniProtKB">
        <authorList>
            <consortium name="Ensembl"/>
        </authorList>
    </citation>
    <scope>IDENTIFICATION</scope>
</reference>